<keyword evidence="6 7" id="KW-0472">Membrane</keyword>
<dbReference type="InterPro" id="IPR000515">
    <property type="entry name" value="MetI-like"/>
</dbReference>
<dbReference type="PANTHER" id="PTHR43163:SF6">
    <property type="entry name" value="DIPEPTIDE TRANSPORT SYSTEM PERMEASE PROTEIN DPPB-RELATED"/>
    <property type="match status" value="1"/>
</dbReference>
<name>A0ABP8VY80_9PSEU</name>
<evidence type="ECO:0000256" key="7">
    <source>
        <dbReference type="RuleBase" id="RU363032"/>
    </source>
</evidence>
<keyword evidence="4 7" id="KW-0812">Transmembrane</keyword>
<evidence type="ECO:0000256" key="3">
    <source>
        <dbReference type="ARBA" id="ARBA00022475"/>
    </source>
</evidence>
<protein>
    <submittedName>
        <fullName evidence="9">ABC transporter permease</fullName>
    </submittedName>
</protein>
<dbReference type="RefSeq" id="WP_345377932.1">
    <property type="nucleotide sequence ID" value="NZ_BAABIC010000001.1"/>
</dbReference>
<evidence type="ECO:0000256" key="5">
    <source>
        <dbReference type="ARBA" id="ARBA00022989"/>
    </source>
</evidence>
<keyword evidence="2 7" id="KW-0813">Transport</keyword>
<feature type="transmembrane region" description="Helical" evidence="7">
    <location>
        <begin position="174"/>
        <end position="194"/>
    </location>
</feature>
<sequence>MLRYTVRRVLMMVPLLFLVSLGVFALVLMIPGDPAITIAGENATEAQIDATRERLGLNDPVLVQYAAWAGNALTGDLGSSLFSNESVTGAIAGRFPVTLALTLAAMVIALLIAVPAGTVAALRRGRWQDRGATLFASVGISLPNFWVGILLIMAFALAFPIFPAVGYTPISEGVGAWARGLVLPGITLGTAVAAEITRQLRGSLTDTLQQDFIRTARANGLSGRAVILKHGMKNAAVPVVTVIGFQVGFLLGGSVIVERVFGLPGLGDLAIRAVLQRDIPMIQGIVVVAALIVMLVNLAVDLSYGWLNPKVRQA</sequence>
<keyword evidence="5 7" id="KW-1133">Transmembrane helix</keyword>
<dbReference type="InterPro" id="IPR035906">
    <property type="entry name" value="MetI-like_sf"/>
</dbReference>
<dbReference type="InterPro" id="IPR045621">
    <property type="entry name" value="BPD_transp_1_N"/>
</dbReference>
<evidence type="ECO:0000259" key="8">
    <source>
        <dbReference type="PROSITE" id="PS50928"/>
    </source>
</evidence>
<accession>A0ABP8VY80</accession>
<gene>
    <name evidence="9" type="ORF">GCM10023215_04290</name>
</gene>
<feature type="domain" description="ABC transmembrane type-1" evidence="8">
    <location>
        <begin position="95"/>
        <end position="304"/>
    </location>
</feature>
<feature type="transmembrane region" description="Helical" evidence="7">
    <location>
        <begin position="9"/>
        <end position="30"/>
    </location>
</feature>
<keyword evidence="3" id="KW-1003">Cell membrane</keyword>
<dbReference type="SUPFAM" id="SSF161098">
    <property type="entry name" value="MetI-like"/>
    <property type="match status" value="1"/>
</dbReference>
<comment type="subcellular location">
    <subcellularLocation>
        <location evidence="1 7">Cell membrane</location>
        <topology evidence="1 7">Multi-pass membrane protein</topology>
    </subcellularLocation>
</comment>
<evidence type="ECO:0000256" key="2">
    <source>
        <dbReference type="ARBA" id="ARBA00022448"/>
    </source>
</evidence>
<dbReference type="Pfam" id="PF00528">
    <property type="entry name" value="BPD_transp_1"/>
    <property type="match status" value="1"/>
</dbReference>
<dbReference type="CDD" id="cd06261">
    <property type="entry name" value="TM_PBP2"/>
    <property type="match status" value="1"/>
</dbReference>
<dbReference type="Proteomes" id="UP001500325">
    <property type="component" value="Unassembled WGS sequence"/>
</dbReference>
<evidence type="ECO:0000313" key="9">
    <source>
        <dbReference type="EMBL" id="GAA4675507.1"/>
    </source>
</evidence>
<dbReference type="PANTHER" id="PTHR43163">
    <property type="entry name" value="DIPEPTIDE TRANSPORT SYSTEM PERMEASE PROTEIN DPPB-RELATED"/>
    <property type="match status" value="1"/>
</dbReference>
<keyword evidence="10" id="KW-1185">Reference proteome</keyword>
<comment type="caution">
    <text evidence="9">The sequence shown here is derived from an EMBL/GenBank/DDBJ whole genome shotgun (WGS) entry which is preliminary data.</text>
</comment>
<feature type="transmembrane region" description="Helical" evidence="7">
    <location>
        <begin position="99"/>
        <end position="122"/>
    </location>
</feature>
<feature type="transmembrane region" description="Helical" evidence="7">
    <location>
        <begin position="235"/>
        <end position="261"/>
    </location>
</feature>
<comment type="similarity">
    <text evidence="7">Belongs to the binding-protein-dependent transport system permease family.</text>
</comment>
<dbReference type="Pfam" id="PF19300">
    <property type="entry name" value="BPD_transp_1_N"/>
    <property type="match status" value="1"/>
</dbReference>
<organism evidence="9 10">
    <name type="scientific">Pseudonocardia yuanmonensis</name>
    <dbReference type="NCBI Taxonomy" id="1095914"/>
    <lineage>
        <taxon>Bacteria</taxon>
        <taxon>Bacillati</taxon>
        <taxon>Actinomycetota</taxon>
        <taxon>Actinomycetes</taxon>
        <taxon>Pseudonocardiales</taxon>
        <taxon>Pseudonocardiaceae</taxon>
        <taxon>Pseudonocardia</taxon>
    </lineage>
</organism>
<proteinExistence type="inferred from homology"/>
<reference evidence="10" key="1">
    <citation type="journal article" date="2019" name="Int. J. Syst. Evol. Microbiol.">
        <title>The Global Catalogue of Microorganisms (GCM) 10K type strain sequencing project: providing services to taxonomists for standard genome sequencing and annotation.</title>
        <authorList>
            <consortium name="The Broad Institute Genomics Platform"/>
            <consortium name="The Broad Institute Genome Sequencing Center for Infectious Disease"/>
            <person name="Wu L."/>
            <person name="Ma J."/>
        </authorList>
    </citation>
    <scope>NUCLEOTIDE SEQUENCE [LARGE SCALE GENOMIC DNA]</scope>
    <source>
        <strain evidence="10">JCM 18055</strain>
    </source>
</reference>
<dbReference type="PROSITE" id="PS50928">
    <property type="entry name" value="ABC_TM1"/>
    <property type="match status" value="1"/>
</dbReference>
<feature type="transmembrane region" description="Helical" evidence="7">
    <location>
        <begin position="134"/>
        <end position="162"/>
    </location>
</feature>
<evidence type="ECO:0000313" key="10">
    <source>
        <dbReference type="Proteomes" id="UP001500325"/>
    </source>
</evidence>
<evidence type="ECO:0000256" key="6">
    <source>
        <dbReference type="ARBA" id="ARBA00023136"/>
    </source>
</evidence>
<feature type="transmembrane region" description="Helical" evidence="7">
    <location>
        <begin position="281"/>
        <end position="307"/>
    </location>
</feature>
<evidence type="ECO:0000256" key="1">
    <source>
        <dbReference type="ARBA" id="ARBA00004651"/>
    </source>
</evidence>
<dbReference type="Gene3D" id="1.10.3720.10">
    <property type="entry name" value="MetI-like"/>
    <property type="match status" value="1"/>
</dbReference>
<evidence type="ECO:0000256" key="4">
    <source>
        <dbReference type="ARBA" id="ARBA00022692"/>
    </source>
</evidence>
<dbReference type="EMBL" id="BAABIC010000001">
    <property type="protein sequence ID" value="GAA4675507.1"/>
    <property type="molecule type" value="Genomic_DNA"/>
</dbReference>